<dbReference type="GO" id="GO:0047631">
    <property type="term" value="F:ADP-ribose diphosphatase activity"/>
    <property type="evidence" value="ECO:0007669"/>
    <property type="project" value="TreeGrafter"/>
</dbReference>
<reference evidence="1" key="1">
    <citation type="submission" date="2020-11" db="EMBL/GenBank/DDBJ databases">
        <authorList>
            <person name="Tran Van P."/>
        </authorList>
    </citation>
    <scope>NUCLEOTIDE SEQUENCE</scope>
</reference>
<dbReference type="InterPro" id="IPR029052">
    <property type="entry name" value="Metallo-depent_PP-like"/>
</dbReference>
<proteinExistence type="predicted"/>
<sequence length="96" mass="10639">VVAYLSGHAHSSGYAYANGIHYISFHAIIETPPETEAFATIAVFDDRLEVEGHGTETNRILYFKNINNFSNESTADVIEEINHEELGANQTIEVNV</sequence>
<dbReference type="PANTHER" id="PTHR16509:SF1">
    <property type="entry name" value="MANGANESE-DEPENDENT ADP-RIBOSE_CDP-ALCOHOL DIPHOSPHATASE"/>
    <property type="match status" value="1"/>
</dbReference>
<dbReference type="OrthoDB" id="9675250at2759"/>
<name>A0A7R9M028_9ACAR</name>
<dbReference type="GO" id="GO:0030145">
    <property type="term" value="F:manganese ion binding"/>
    <property type="evidence" value="ECO:0007669"/>
    <property type="project" value="TreeGrafter"/>
</dbReference>
<dbReference type="GO" id="GO:0047734">
    <property type="term" value="F:CDP-glycerol diphosphatase activity"/>
    <property type="evidence" value="ECO:0007669"/>
    <property type="project" value="TreeGrafter"/>
</dbReference>
<dbReference type="SUPFAM" id="SSF56300">
    <property type="entry name" value="Metallo-dependent phosphatases"/>
    <property type="match status" value="1"/>
</dbReference>
<evidence type="ECO:0000313" key="2">
    <source>
        <dbReference type="Proteomes" id="UP000759131"/>
    </source>
</evidence>
<dbReference type="EMBL" id="CAJPIZ010055442">
    <property type="protein sequence ID" value="CAG2123236.1"/>
    <property type="molecule type" value="Genomic_DNA"/>
</dbReference>
<gene>
    <name evidence="1" type="ORF">OSB1V03_LOCUS23181</name>
</gene>
<organism evidence="1">
    <name type="scientific">Medioppia subpectinata</name>
    <dbReference type="NCBI Taxonomy" id="1979941"/>
    <lineage>
        <taxon>Eukaryota</taxon>
        <taxon>Metazoa</taxon>
        <taxon>Ecdysozoa</taxon>
        <taxon>Arthropoda</taxon>
        <taxon>Chelicerata</taxon>
        <taxon>Arachnida</taxon>
        <taxon>Acari</taxon>
        <taxon>Acariformes</taxon>
        <taxon>Sarcoptiformes</taxon>
        <taxon>Oribatida</taxon>
        <taxon>Brachypylina</taxon>
        <taxon>Oppioidea</taxon>
        <taxon>Oppiidae</taxon>
        <taxon>Medioppia</taxon>
    </lineage>
</organism>
<dbReference type="Proteomes" id="UP000759131">
    <property type="component" value="Unassembled WGS sequence"/>
</dbReference>
<dbReference type="PANTHER" id="PTHR16509">
    <property type="match status" value="1"/>
</dbReference>
<dbReference type="GO" id="GO:0008663">
    <property type="term" value="F:2',3'-cyclic-nucleotide 2'-phosphodiesterase activity"/>
    <property type="evidence" value="ECO:0007669"/>
    <property type="project" value="TreeGrafter"/>
</dbReference>
<dbReference type="EMBL" id="OC910017">
    <property type="protein sequence ID" value="CAD7651098.1"/>
    <property type="molecule type" value="Genomic_DNA"/>
</dbReference>
<dbReference type="AlphaFoldDB" id="A0A7R9M028"/>
<keyword evidence="2" id="KW-1185">Reference proteome</keyword>
<protein>
    <submittedName>
        <fullName evidence="1">Uncharacterized protein</fullName>
    </submittedName>
</protein>
<dbReference type="Gene3D" id="3.60.21.10">
    <property type="match status" value="1"/>
</dbReference>
<feature type="non-terminal residue" evidence="1">
    <location>
        <position position="1"/>
    </location>
</feature>
<accession>A0A7R9M028</accession>
<evidence type="ECO:0000313" key="1">
    <source>
        <dbReference type="EMBL" id="CAD7651098.1"/>
    </source>
</evidence>